<feature type="compositionally biased region" description="Polar residues" evidence="1">
    <location>
        <begin position="106"/>
        <end position="151"/>
    </location>
</feature>
<accession>A0A1Y2AXJ1</accession>
<evidence type="ECO:0000256" key="1">
    <source>
        <dbReference type="SAM" id="MobiDB-lite"/>
    </source>
</evidence>
<keyword evidence="3" id="KW-1185">Reference proteome</keyword>
<feature type="compositionally biased region" description="Low complexity" evidence="1">
    <location>
        <begin position="96"/>
        <end position="105"/>
    </location>
</feature>
<feature type="compositionally biased region" description="Polar residues" evidence="1">
    <location>
        <begin position="1"/>
        <end position="14"/>
    </location>
</feature>
<protein>
    <submittedName>
        <fullName evidence="2">Uncharacterized protein</fullName>
    </submittedName>
</protein>
<dbReference type="AlphaFoldDB" id="A0A1Y2AXJ1"/>
<reference evidence="2 3" key="1">
    <citation type="submission" date="2016-07" db="EMBL/GenBank/DDBJ databases">
        <title>Pervasive Adenine N6-methylation of Active Genes in Fungi.</title>
        <authorList>
            <consortium name="DOE Joint Genome Institute"/>
            <person name="Mondo S.J."/>
            <person name="Dannebaum R.O."/>
            <person name="Kuo R.C."/>
            <person name="Labutti K."/>
            <person name="Haridas S."/>
            <person name="Kuo A."/>
            <person name="Salamov A."/>
            <person name="Ahrendt S.R."/>
            <person name="Lipzen A."/>
            <person name="Sullivan W."/>
            <person name="Andreopoulos W.B."/>
            <person name="Clum A."/>
            <person name="Lindquist E."/>
            <person name="Daum C."/>
            <person name="Ramamoorthy G.K."/>
            <person name="Gryganskyi A."/>
            <person name="Culley D."/>
            <person name="Magnuson J.K."/>
            <person name="James T.Y."/>
            <person name="O'Malley M.A."/>
            <person name="Stajich J.E."/>
            <person name="Spatafora J.W."/>
            <person name="Visel A."/>
            <person name="Grigoriev I.V."/>
        </authorList>
    </citation>
    <scope>NUCLEOTIDE SEQUENCE [LARGE SCALE GENOMIC DNA]</scope>
    <source>
        <strain evidence="2 3">68-887.2</strain>
    </source>
</reference>
<name>A0A1Y2AXJ1_9TREE</name>
<evidence type="ECO:0000313" key="2">
    <source>
        <dbReference type="EMBL" id="ORY27206.1"/>
    </source>
</evidence>
<dbReference type="InParanoid" id="A0A1Y2AXJ1"/>
<comment type="caution">
    <text evidence="2">The sequence shown here is derived from an EMBL/GenBank/DDBJ whole genome shotgun (WGS) entry which is preliminary data.</text>
</comment>
<evidence type="ECO:0000313" key="3">
    <source>
        <dbReference type="Proteomes" id="UP000193986"/>
    </source>
</evidence>
<dbReference type="EMBL" id="MCFC01000040">
    <property type="protein sequence ID" value="ORY27206.1"/>
    <property type="molecule type" value="Genomic_DNA"/>
</dbReference>
<gene>
    <name evidence="2" type="ORF">BCR39DRAFT_560150</name>
</gene>
<feature type="compositionally biased region" description="Low complexity" evidence="1">
    <location>
        <begin position="15"/>
        <end position="26"/>
    </location>
</feature>
<organism evidence="2 3">
    <name type="scientific">Naematelia encephala</name>
    <dbReference type="NCBI Taxonomy" id="71784"/>
    <lineage>
        <taxon>Eukaryota</taxon>
        <taxon>Fungi</taxon>
        <taxon>Dikarya</taxon>
        <taxon>Basidiomycota</taxon>
        <taxon>Agaricomycotina</taxon>
        <taxon>Tremellomycetes</taxon>
        <taxon>Tremellales</taxon>
        <taxon>Naemateliaceae</taxon>
        <taxon>Naematelia</taxon>
    </lineage>
</organism>
<proteinExistence type="predicted"/>
<feature type="region of interest" description="Disordered" evidence="1">
    <location>
        <begin position="1"/>
        <end position="34"/>
    </location>
</feature>
<dbReference type="Proteomes" id="UP000193986">
    <property type="component" value="Unassembled WGS sequence"/>
</dbReference>
<feature type="region of interest" description="Disordered" evidence="1">
    <location>
        <begin position="53"/>
        <end position="152"/>
    </location>
</feature>
<sequence>MENGYDSSSGSECSARTTPATTPPTASHSEFGENDLTQLTRVLTVLLRATGSAATGLASSRESVSEVPPGNESLHPSLRTIDDGSLRVPPNSAKHSNPNSTPTTNGTVASTTGNRANTSSTTSTMVNGTSAHSTTHPSVSNAPTTQSSPLPQLNAMPIFYPVASNHH</sequence>